<evidence type="ECO:0000256" key="1">
    <source>
        <dbReference type="SAM" id="SignalP"/>
    </source>
</evidence>
<dbReference type="RefSeq" id="WP_328015322.1">
    <property type="nucleotide sequence ID" value="NZ_JARTFS010000009.1"/>
</dbReference>
<evidence type="ECO:0000313" key="2">
    <source>
        <dbReference type="EMBL" id="MED4402066.1"/>
    </source>
</evidence>
<evidence type="ECO:0000313" key="3">
    <source>
        <dbReference type="Proteomes" id="UP001342826"/>
    </source>
</evidence>
<feature type="signal peptide" evidence="1">
    <location>
        <begin position="1"/>
        <end position="19"/>
    </location>
</feature>
<evidence type="ECO:0008006" key="4">
    <source>
        <dbReference type="Google" id="ProtNLM"/>
    </source>
</evidence>
<reference evidence="2 3" key="1">
    <citation type="submission" date="2023-03" db="EMBL/GenBank/DDBJ databases">
        <title>Bacillus Genome Sequencing.</title>
        <authorList>
            <person name="Dunlap C."/>
        </authorList>
    </citation>
    <scope>NUCLEOTIDE SEQUENCE [LARGE SCALE GENOMIC DNA]</scope>
    <source>
        <strain evidence="2 3">NRS-1717</strain>
    </source>
</reference>
<keyword evidence="1" id="KW-0732">Signal</keyword>
<comment type="caution">
    <text evidence="2">The sequence shown here is derived from an EMBL/GenBank/DDBJ whole genome shotgun (WGS) entry which is preliminary data.</text>
</comment>
<name>A0ABU6NY73_9BACI</name>
<feature type="chain" id="PRO_5046275949" description="Lipoprotein" evidence="1">
    <location>
        <begin position="20"/>
        <end position="161"/>
    </location>
</feature>
<protein>
    <recommendedName>
        <fullName evidence="4">Lipoprotein</fullName>
    </recommendedName>
</protein>
<gene>
    <name evidence="2" type="ORF">P9271_12145</name>
</gene>
<dbReference type="PROSITE" id="PS51257">
    <property type="entry name" value="PROKAR_LIPOPROTEIN"/>
    <property type="match status" value="1"/>
</dbReference>
<organism evidence="2 3">
    <name type="scientific">Metabacillus fastidiosus</name>
    <dbReference type="NCBI Taxonomy" id="1458"/>
    <lineage>
        <taxon>Bacteria</taxon>
        <taxon>Bacillati</taxon>
        <taxon>Bacillota</taxon>
        <taxon>Bacilli</taxon>
        <taxon>Bacillales</taxon>
        <taxon>Bacillaceae</taxon>
        <taxon>Metabacillus</taxon>
    </lineage>
</organism>
<dbReference type="Proteomes" id="UP001342826">
    <property type="component" value="Unassembled WGS sequence"/>
</dbReference>
<proteinExistence type="predicted"/>
<keyword evidence="3" id="KW-1185">Reference proteome</keyword>
<sequence length="161" mass="18852">MKKKIISHMLLSLTLLLLSGCTEQSKTEFNGLTYDFKEPSNFPFEVNSVSTTIDVEQVDYLHQFVFHYRNNETTQQINYILSKVLEEPKANHVSKDGKKEYKLNNGIMAFYEEDSTSQTLWWETKDGFLARYIYYIDGNTRNLDLYRLEIEGLVDLANQVQ</sequence>
<dbReference type="EMBL" id="JARTFS010000009">
    <property type="protein sequence ID" value="MED4402066.1"/>
    <property type="molecule type" value="Genomic_DNA"/>
</dbReference>
<accession>A0ABU6NY73</accession>